<dbReference type="EMBL" id="WMBR01000009">
    <property type="protein sequence ID" value="MXP24179.1"/>
    <property type="molecule type" value="Genomic_DNA"/>
</dbReference>
<accession>A0A6L7GW17</accession>
<dbReference type="GO" id="GO:0050660">
    <property type="term" value="F:flavin adenine dinucleotide binding"/>
    <property type="evidence" value="ECO:0007669"/>
    <property type="project" value="InterPro"/>
</dbReference>
<dbReference type="Proteomes" id="UP000475545">
    <property type="component" value="Unassembled WGS sequence"/>
</dbReference>
<sequence length="387" mass="41348">MTVDPITPNHLSELRERIQELAGSRLSAFVNETETTGIIPSAALVAMSETGCFGRALPADFGGTGEGLRAFCIQQEELARVWPTAAVAATWTNLSGILLTKFGTPAQQAELLAAIATGRSMGAVAWTEPHGGSDAASLRTTAVRVEGGWLLSGSKRLIDNAAKADFIIVGARSDLDGPPRRAMSMFVVRRDNPGFHFGGTYETLGLKGAGVGHFTLQNCFIPDADVFGDIGRGFYQMMAMVEFGRTGVAAMCVGIAQRALDSAVEFLTERVSFGRKLSDNDVILAAIADMRIKLDGARMLTERAAIMFDAGERCTAEAAIAKVFASEVAIDTTACALHLHGGIGFTSEVPIERFFRDCQAFTIGEGTSEVLRMVIGRHEFARSRSTK</sequence>
<keyword evidence="3 5" id="KW-0285">Flavoprotein</keyword>
<feature type="domain" description="Acyl-CoA dehydrogenase/oxidase N-terminal" evidence="8">
    <location>
        <begin position="12"/>
        <end position="118"/>
    </location>
</feature>
<dbReference type="PANTHER" id="PTHR43884">
    <property type="entry name" value="ACYL-COA DEHYDROGENASE"/>
    <property type="match status" value="1"/>
</dbReference>
<dbReference type="FunFam" id="1.20.140.10:FF:000004">
    <property type="entry name" value="Acyl-CoA dehydrogenase FadE25"/>
    <property type="match status" value="1"/>
</dbReference>
<dbReference type="InterPro" id="IPR006091">
    <property type="entry name" value="Acyl-CoA_Oxase/DH_mid-dom"/>
</dbReference>
<feature type="domain" description="Acyl-CoA dehydrogenase/oxidase C-terminal" evidence="6">
    <location>
        <begin position="231"/>
        <end position="378"/>
    </location>
</feature>
<keyword evidence="10" id="KW-1185">Reference proteome</keyword>
<evidence type="ECO:0000259" key="8">
    <source>
        <dbReference type="Pfam" id="PF02771"/>
    </source>
</evidence>
<dbReference type="InterPro" id="IPR046373">
    <property type="entry name" value="Acyl-CoA_Oxase/DH_mid-dom_sf"/>
</dbReference>
<dbReference type="GO" id="GO:0003995">
    <property type="term" value="F:acyl-CoA dehydrogenase activity"/>
    <property type="evidence" value="ECO:0007669"/>
    <property type="project" value="TreeGrafter"/>
</dbReference>
<dbReference type="Gene3D" id="2.40.110.10">
    <property type="entry name" value="Butyryl-CoA Dehydrogenase, subunit A, domain 2"/>
    <property type="match status" value="1"/>
</dbReference>
<dbReference type="SUPFAM" id="SSF47203">
    <property type="entry name" value="Acyl-CoA dehydrogenase C-terminal domain-like"/>
    <property type="match status" value="1"/>
</dbReference>
<comment type="caution">
    <text evidence="9">The sequence shown here is derived from an EMBL/GenBank/DDBJ whole genome shotgun (WGS) entry which is preliminary data.</text>
</comment>
<dbReference type="InterPro" id="IPR013786">
    <property type="entry name" value="AcylCoA_DH/ox_N"/>
</dbReference>
<evidence type="ECO:0000256" key="2">
    <source>
        <dbReference type="ARBA" id="ARBA00009347"/>
    </source>
</evidence>
<evidence type="ECO:0000313" key="9">
    <source>
        <dbReference type="EMBL" id="MXP24179.1"/>
    </source>
</evidence>
<evidence type="ECO:0000256" key="1">
    <source>
        <dbReference type="ARBA" id="ARBA00001974"/>
    </source>
</evidence>
<evidence type="ECO:0008006" key="11">
    <source>
        <dbReference type="Google" id="ProtNLM"/>
    </source>
</evidence>
<comment type="cofactor">
    <cofactor evidence="1 5">
        <name>FAD</name>
        <dbReference type="ChEBI" id="CHEBI:57692"/>
    </cofactor>
</comment>
<evidence type="ECO:0000256" key="4">
    <source>
        <dbReference type="ARBA" id="ARBA00022827"/>
    </source>
</evidence>
<keyword evidence="4 5" id="KW-0274">FAD</keyword>
<dbReference type="AlphaFoldDB" id="A0A6L7GW17"/>
<keyword evidence="5" id="KW-0560">Oxidoreductase</keyword>
<evidence type="ECO:0000313" key="10">
    <source>
        <dbReference type="Proteomes" id="UP000475545"/>
    </source>
</evidence>
<dbReference type="Pfam" id="PF02770">
    <property type="entry name" value="Acyl-CoA_dh_M"/>
    <property type="match status" value="1"/>
</dbReference>
<protein>
    <recommendedName>
        <fullName evidence="11">Acyl-CoA dehydrogenase</fullName>
    </recommendedName>
</protein>
<dbReference type="Pfam" id="PF00441">
    <property type="entry name" value="Acyl-CoA_dh_1"/>
    <property type="match status" value="1"/>
</dbReference>
<comment type="similarity">
    <text evidence="2 5">Belongs to the acyl-CoA dehydrogenase family.</text>
</comment>
<dbReference type="SUPFAM" id="SSF56645">
    <property type="entry name" value="Acyl-CoA dehydrogenase NM domain-like"/>
    <property type="match status" value="1"/>
</dbReference>
<dbReference type="InterPro" id="IPR009100">
    <property type="entry name" value="AcylCoA_DH/oxidase_NM_dom_sf"/>
</dbReference>
<reference evidence="9 10" key="1">
    <citation type="submission" date="2019-11" db="EMBL/GenBank/DDBJ databases">
        <title>Gordonia sp. nov., a novel actinobacterium isolated from mangrove soil in Hainan.</title>
        <authorList>
            <person name="Huang X."/>
            <person name="Xie Y."/>
            <person name="Chu X."/>
            <person name="Xiao K."/>
        </authorList>
    </citation>
    <scope>NUCLEOTIDE SEQUENCE [LARGE SCALE GENOMIC DNA]</scope>
    <source>
        <strain evidence="9 10">HNM0687</strain>
    </source>
</reference>
<proteinExistence type="inferred from homology"/>
<dbReference type="PANTHER" id="PTHR43884:SF12">
    <property type="entry name" value="ISOVALERYL-COA DEHYDROGENASE, MITOCHONDRIAL-RELATED"/>
    <property type="match status" value="1"/>
</dbReference>
<dbReference type="Pfam" id="PF02771">
    <property type="entry name" value="Acyl-CoA_dh_N"/>
    <property type="match status" value="1"/>
</dbReference>
<dbReference type="InterPro" id="IPR037069">
    <property type="entry name" value="AcylCoA_DH/ox_N_sf"/>
</dbReference>
<dbReference type="Gene3D" id="1.20.140.10">
    <property type="entry name" value="Butyryl-CoA Dehydrogenase, subunit A, domain 3"/>
    <property type="match status" value="1"/>
</dbReference>
<dbReference type="Gene3D" id="1.10.540.10">
    <property type="entry name" value="Acyl-CoA dehydrogenase/oxidase, N-terminal domain"/>
    <property type="match status" value="1"/>
</dbReference>
<name>A0A6L7GW17_9ACTN</name>
<dbReference type="RefSeq" id="WP_160904373.1">
    <property type="nucleotide sequence ID" value="NZ_CP102850.1"/>
</dbReference>
<dbReference type="PIRSF" id="PIRSF016578">
    <property type="entry name" value="HsaA"/>
    <property type="match status" value="1"/>
</dbReference>
<evidence type="ECO:0000256" key="3">
    <source>
        <dbReference type="ARBA" id="ARBA00022630"/>
    </source>
</evidence>
<evidence type="ECO:0000259" key="6">
    <source>
        <dbReference type="Pfam" id="PF00441"/>
    </source>
</evidence>
<dbReference type="InterPro" id="IPR036250">
    <property type="entry name" value="AcylCo_DH-like_C"/>
</dbReference>
<dbReference type="InterPro" id="IPR009075">
    <property type="entry name" value="AcylCo_DH/oxidase_C"/>
</dbReference>
<evidence type="ECO:0000256" key="5">
    <source>
        <dbReference type="RuleBase" id="RU362125"/>
    </source>
</evidence>
<organism evidence="9 10">
    <name type="scientific">Gordonia mangrovi</name>
    <dbReference type="NCBI Taxonomy" id="2665643"/>
    <lineage>
        <taxon>Bacteria</taxon>
        <taxon>Bacillati</taxon>
        <taxon>Actinomycetota</taxon>
        <taxon>Actinomycetes</taxon>
        <taxon>Mycobacteriales</taxon>
        <taxon>Gordoniaceae</taxon>
        <taxon>Gordonia</taxon>
    </lineage>
</organism>
<gene>
    <name evidence="9" type="ORF">GIY30_22870</name>
</gene>
<feature type="domain" description="Acyl-CoA oxidase/dehydrogenase middle" evidence="7">
    <location>
        <begin position="123"/>
        <end position="219"/>
    </location>
</feature>
<evidence type="ECO:0000259" key="7">
    <source>
        <dbReference type="Pfam" id="PF02770"/>
    </source>
</evidence>